<accession>A0A4R6DNL5</accession>
<evidence type="ECO:0000313" key="2">
    <source>
        <dbReference type="EMBL" id="TDN46566.1"/>
    </source>
</evidence>
<dbReference type="EMBL" id="SNVW01000001">
    <property type="protein sequence ID" value="TDN46566.1"/>
    <property type="molecule type" value="Genomic_DNA"/>
</dbReference>
<dbReference type="PANTHER" id="PTHR43777">
    <property type="entry name" value="MOLYBDENUM COFACTOR CYTIDYLYLTRANSFERASE"/>
    <property type="match status" value="1"/>
</dbReference>
<evidence type="ECO:0000313" key="3">
    <source>
        <dbReference type="Proteomes" id="UP000295764"/>
    </source>
</evidence>
<dbReference type="InterPro" id="IPR029044">
    <property type="entry name" value="Nucleotide-diphossugar_trans"/>
</dbReference>
<proteinExistence type="predicted"/>
<dbReference type="GO" id="GO:0016779">
    <property type="term" value="F:nucleotidyltransferase activity"/>
    <property type="evidence" value="ECO:0007669"/>
    <property type="project" value="UniProtKB-KW"/>
</dbReference>
<dbReference type="Gene3D" id="3.90.550.10">
    <property type="entry name" value="Spore Coat Polysaccharide Biosynthesis Protein SpsA, Chain A"/>
    <property type="match status" value="1"/>
</dbReference>
<gene>
    <name evidence="2" type="ORF">EDF64_101432</name>
</gene>
<feature type="domain" description="MobA-like NTP transferase" evidence="1">
    <location>
        <begin position="10"/>
        <end position="162"/>
    </location>
</feature>
<evidence type="ECO:0000259" key="1">
    <source>
        <dbReference type="Pfam" id="PF12804"/>
    </source>
</evidence>
<dbReference type="SUPFAM" id="SSF53448">
    <property type="entry name" value="Nucleotide-diphospho-sugar transferases"/>
    <property type="match status" value="1"/>
</dbReference>
<comment type="caution">
    <text evidence="2">The sequence shown here is derived from an EMBL/GenBank/DDBJ whole genome shotgun (WGS) entry which is preliminary data.</text>
</comment>
<name>A0A4R6DNL5_9MICO</name>
<dbReference type="Proteomes" id="UP000295764">
    <property type="component" value="Unassembled WGS sequence"/>
</dbReference>
<dbReference type="CDD" id="cd04182">
    <property type="entry name" value="GT_2_like_f"/>
    <property type="match status" value="1"/>
</dbReference>
<dbReference type="RefSeq" id="WP_243736205.1">
    <property type="nucleotide sequence ID" value="NZ_SNVW01000001.1"/>
</dbReference>
<keyword evidence="2" id="KW-0808">Transferase</keyword>
<organism evidence="2 3">
    <name type="scientific">Curtobacterium flaccumfaciens</name>
    <dbReference type="NCBI Taxonomy" id="2035"/>
    <lineage>
        <taxon>Bacteria</taxon>
        <taxon>Bacillati</taxon>
        <taxon>Actinomycetota</taxon>
        <taxon>Actinomycetes</taxon>
        <taxon>Micrococcales</taxon>
        <taxon>Microbacteriaceae</taxon>
        <taxon>Curtobacterium</taxon>
    </lineage>
</organism>
<reference evidence="2 3" key="1">
    <citation type="submission" date="2019-03" db="EMBL/GenBank/DDBJ databases">
        <title>Genomic analyses of the natural microbiome of Caenorhabditis elegans.</title>
        <authorList>
            <person name="Samuel B."/>
        </authorList>
    </citation>
    <scope>NUCLEOTIDE SEQUENCE [LARGE SCALE GENOMIC DNA]</scope>
    <source>
        <strain evidence="2 3">JUb65</strain>
    </source>
</reference>
<keyword evidence="2" id="KW-0548">Nucleotidyltransferase</keyword>
<dbReference type="InterPro" id="IPR025877">
    <property type="entry name" value="MobA-like_NTP_Trfase"/>
</dbReference>
<dbReference type="PANTHER" id="PTHR43777:SF1">
    <property type="entry name" value="MOLYBDENUM COFACTOR CYTIDYLYLTRANSFERASE"/>
    <property type="match status" value="1"/>
</dbReference>
<dbReference type="Pfam" id="PF12804">
    <property type="entry name" value="NTP_transf_3"/>
    <property type="match status" value="1"/>
</dbReference>
<dbReference type="AlphaFoldDB" id="A0A4R6DNL5"/>
<protein>
    <submittedName>
        <fullName evidence="2">Molybdenum cofactor cytidylyltransferase</fullName>
    </submittedName>
</protein>
<sequence>MTAEGGRTTGLLLAAGAGTRMGRPKALVAGPDGTPWTVHAAATMLAGGCDGVVVVLGARADEAAVLLHDRPGVRTVVAPDWATGLGASLARGLAALAVSSPPVDAALVTLVDLPGLPSEAVRRVLGARTGRATAVRQAVYGERPGHPVLIGRSHWAALSDHLDGAAADPSSADRGAGAYLRSVGAEQVPCADLWDGADQDRPAAAG</sequence>